<evidence type="ECO:0000256" key="4">
    <source>
        <dbReference type="ARBA" id="ARBA00022777"/>
    </source>
</evidence>
<dbReference type="PANTHER" id="PTHR45992:SF2">
    <property type="entry name" value="EUKARYOTIC ELONGATION FACTOR 2 KINASE"/>
    <property type="match status" value="1"/>
</dbReference>
<dbReference type="InterPro" id="IPR011009">
    <property type="entry name" value="Kinase-like_dom_sf"/>
</dbReference>
<dbReference type="GO" id="GO:0031037">
    <property type="term" value="P:myosin II filament disassembly"/>
    <property type="evidence" value="ECO:0007669"/>
    <property type="project" value="TreeGrafter"/>
</dbReference>
<accession>A0A8H7DF26</accession>
<keyword evidence="3" id="KW-0547">Nucleotide-binding</keyword>
<dbReference type="GO" id="GO:1903013">
    <property type="term" value="P:response to differentiation-inducing factor 1"/>
    <property type="evidence" value="ECO:0007669"/>
    <property type="project" value="TreeGrafter"/>
</dbReference>
<dbReference type="GO" id="GO:0004674">
    <property type="term" value="F:protein serine/threonine kinase activity"/>
    <property type="evidence" value="ECO:0007669"/>
    <property type="project" value="UniProtKB-KW"/>
</dbReference>
<name>A0A8H7DF26_9AGAR</name>
<dbReference type="GO" id="GO:0005524">
    <property type="term" value="F:ATP binding"/>
    <property type="evidence" value="ECO:0007669"/>
    <property type="project" value="UniProtKB-KW"/>
</dbReference>
<dbReference type="PANTHER" id="PTHR45992">
    <property type="entry name" value="EUKARYOTIC ELONGATION FACTOR 2 KINASE-RELATED"/>
    <property type="match status" value="1"/>
</dbReference>
<dbReference type="CDD" id="cd04515">
    <property type="entry name" value="Alpha_kinase"/>
    <property type="match status" value="1"/>
</dbReference>
<protein>
    <recommendedName>
        <fullName evidence="7">Alpha-type protein kinase domain-containing protein</fullName>
    </recommendedName>
</protein>
<dbReference type="Proteomes" id="UP000620124">
    <property type="component" value="Unassembled WGS sequence"/>
</dbReference>
<evidence type="ECO:0000259" key="7">
    <source>
        <dbReference type="PROSITE" id="PS51158"/>
    </source>
</evidence>
<dbReference type="OrthoDB" id="2915404at2759"/>
<dbReference type="InterPro" id="IPR004166">
    <property type="entry name" value="a-kinase_dom"/>
</dbReference>
<evidence type="ECO:0000313" key="8">
    <source>
        <dbReference type="EMBL" id="KAF7372010.1"/>
    </source>
</evidence>
<dbReference type="SMART" id="SM00811">
    <property type="entry name" value="Alpha_kinase"/>
    <property type="match status" value="1"/>
</dbReference>
<dbReference type="Gene3D" id="3.20.200.10">
    <property type="entry name" value="MHCK/EF2 kinase"/>
    <property type="match status" value="1"/>
</dbReference>
<dbReference type="SUPFAM" id="SSF56112">
    <property type="entry name" value="Protein kinase-like (PK-like)"/>
    <property type="match status" value="1"/>
</dbReference>
<dbReference type="AlphaFoldDB" id="A0A8H7DF26"/>
<organism evidence="8 9">
    <name type="scientific">Mycena venus</name>
    <dbReference type="NCBI Taxonomy" id="2733690"/>
    <lineage>
        <taxon>Eukaryota</taxon>
        <taxon>Fungi</taxon>
        <taxon>Dikarya</taxon>
        <taxon>Basidiomycota</taxon>
        <taxon>Agaricomycotina</taxon>
        <taxon>Agaricomycetes</taxon>
        <taxon>Agaricomycetidae</taxon>
        <taxon>Agaricales</taxon>
        <taxon>Marasmiineae</taxon>
        <taxon>Mycenaceae</taxon>
        <taxon>Mycena</taxon>
    </lineage>
</organism>
<evidence type="ECO:0000256" key="5">
    <source>
        <dbReference type="ARBA" id="ARBA00022840"/>
    </source>
</evidence>
<evidence type="ECO:0000256" key="1">
    <source>
        <dbReference type="ARBA" id="ARBA00022527"/>
    </source>
</evidence>
<evidence type="ECO:0000256" key="6">
    <source>
        <dbReference type="SAM" id="MobiDB-lite"/>
    </source>
</evidence>
<keyword evidence="4" id="KW-0418">Kinase</keyword>
<dbReference type="EMBL" id="JACAZI010000001">
    <property type="protein sequence ID" value="KAF7372010.1"/>
    <property type="molecule type" value="Genomic_DNA"/>
</dbReference>
<evidence type="ECO:0000313" key="9">
    <source>
        <dbReference type="Proteomes" id="UP000620124"/>
    </source>
</evidence>
<feature type="domain" description="Alpha-type protein kinase" evidence="7">
    <location>
        <begin position="293"/>
        <end position="550"/>
    </location>
</feature>
<sequence length="586" mass="65067">MCGVTRRNNMHVTLQGNNRVITCGSTLCKAAIPGTGEEQRPATHNVPDTVIERANLTRQRFKLTPANYVPTSTLRTQTLLQHERGNGDPGEEKIMIAWQVRVKKSLVPDLGQGAKAWATSNLLPDVKGKLTAQISLEWQRHKSYPLFPEHVSIRWAGNRMPVPNTSNLTIGEFYAVHSSNETAAIYIETVPAVWKQLAAATKRKGGFMALELYVDSDSWAESAIAFDDDEGLSRLSSVSRVQPRKRLMEAVPTAGTKRQRVFRSLSNQGIRLRSEFHVSALSGPAAVHTRTRVVLKRINCFADPLTGIAEFEHSEHTIHGKLRNDPFSSGAMKNAYDLQCDNGPNYVLKRFYRLSEDSENTAPNQLPFTVKEHLVQIQAEAARLSIGSWFLKAFFKHATDLNIAIDYYIAFSDAFLAEEVESPTPASGVKEIGPDSPGMTWLVEPKRSTFVEHFTYTLSHKLHKKDLRSSTIHAFAHFVWGHSNRTLVFADLQGTSALVGYKDGLVLFDPMTHTKTGTSGIGDFGLEGIQSFLDDHICGDVCRRLDLDKTAPLVLDDDVGEGRDEEDDPVTAGIEPVNSEDEDDDQ</sequence>
<evidence type="ECO:0000256" key="3">
    <source>
        <dbReference type="ARBA" id="ARBA00022741"/>
    </source>
</evidence>
<dbReference type="Pfam" id="PF02816">
    <property type="entry name" value="Alpha_kinase"/>
    <property type="match status" value="1"/>
</dbReference>
<keyword evidence="1" id="KW-0723">Serine/threonine-protein kinase</keyword>
<proteinExistence type="predicted"/>
<feature type="compositionally biased region" description="Acidic residues" evidence="6">
    <location>
        <begin position="556"/>
        <end position="569"/>
    </location>
</feature>
<feature type="region of interest" description="Disordered" evidence="6">
    <location>
        <begin position="556"/>
        <end position="586"/>
    </location>
</feature>
<dbReference type="PROSITE" id="PS51158">
    <property type="entry name" value="ALPHA_KINASE"/>
    <property type="match status" value="1"/>
</dbReference>
<keyword evidence="9" id="KW-1185">Reference proteome</keyword>
<gene>
    <name evidence="8" type="ORF">MVEN_00059200</name>
</gene>
<evidence type="ECO:0000256" key="2">
    <source>
        <dbReference type="ARBA" id="ARBA00022679"/>
    </source>
</evidence>
<comment type="caution">
    <text evidence="8">The sequence shown here is derived from an EMBL/GenBank/DDBJ whole genome shotgun (WGS) entry which is preliminary data.</text>
</comment>
<keyword evidence="5" id="KW-0067">ATP-binding</keyword>
<keyword evidence="2" id="KW-0808">Transferase</keyword>
<reference evidence="8" key="1">
    <citation type="submission" date="2020-05" db="EMBL/GenBank/DDBJ databases">
        <title>Mycena genomes resolve the evolution of fungal bioluminescence.</title>
        <authorList>
            <person name="Tsai I.J."/>
        </authorList>
    </citation>
    <scope>NUCLEOTIDE SEQUENCE</scope>
    <source>
        <strain evidence="8">CCC161011</strain>
    </source>
</reference>
<dbReference type="InterPro" id="IPR051852">
    <property type="entry name" value="Alpha-type_PK"/>
</dbReference>